<protein>
    <recommendedName>
        <fullName evidence="1">Helicase HerA central domain-containing protein</fullName>
    </recommendedName>
</protein>
<evidence type="ECO:0000259" key="1">
    <source>
        <dbReference type="Pfam" id="PF01935"/>
    </source>
</evidence>
<reference evidence="2 3" key="1">
    <citation type="journal article" date="2015" name="Nature">
        <title>rRNA introns, odd ribosomes, and small enigmatic genomes across a large radiation of phyla.</title>
        <authorList>
            <person name="Brown C.T."/>
            <person name="Hug L.A."/>
            <person name="Thomas B.C."/>
            <person name="Sharon I."/>
            <person name="Castelle C.J."/>
            <person name="Singh A."/>
            <person name="Wilkins M.J."/>
            <person name="Williams K.H."/>
            <person name="Banfield J.F."/>
        </authorList>
    </citation>
    <scope>NUCLEOTIDE SEQUENCE [LARGE SCALE GENOMIC DNA]</scope>
</reference>
<comment type="caution">
    <text evidence="2">The sequence shown here is derived from an EMBL/GenBank/DDBJ whole genome shotgun (WGS) entry which is preliminary data.</text>
</comment>
<dbReference type="Pfam" id="PF01935">
    <property type="entry name" value="DUF87"/>
    <property type="match status" value="1"/>
</dbReference>
<feature type="domain" description="Helicase HerA central" evidence="1">
    <location>
        <begin position="320"/>
        <end position="465"/>
    </location>
</feature>
<accession>A0A0G1SD51</accession>
<dbReference type="Gene3D" id="3.40.50.300">
    <property type="entry name" value="P-loop containing nucleotide triphosphate hydrolases"/>
    <property type="match status" value="2"/>
</dbReference>
<dbReference type="InterPro" id="IPR051162">
    <property type="entry name" value="T4SS_component"/>
</dbReference>
<sequence length="677" mass="75241">MALSVLSLKVPRESESSPEHTAQLLASLTRSTLSPSSLQKLFGKKPLYVSLEITTIDSQINFCVALPSELVSFVQSQLSASYPNISITPIPDYLSGWPITHALIIRQSAPAYFPIRDYADYKQIDPLVPILGVLAKSDSNDKVLVQFIISPPSSKVTKSASWYLAQEFELTPDGKPVRELPPEEKAIIKDKMSHPLANVSIRLASSNPALIKDLTSAISTLNRPDGNSLIPAKLFPWQKSRLLRSIRQRHPCFLPSTLNTFELASLWHLPGTQIQLPNIAWASSVAISEAPEDLPVSDKANTTFFAKTAYKNTPTSFGILNADRLRHMYVLGKSGTGKSTLLENMAVDDFKKGRGVAFIDPHGDSVDNLLNYIPSSRINDTIYFNPSDREHPISLNILETANSEQSELVVSGIISIFHKLYGKFWGPRMQYILRNALLTLTQVPNSTLPDVIKILSDLEFRQKIYPQISNKSLLTFWKKEFDSLDDETRLQYTYPILNKVGQFVNSPLIQNIISSPHSTINLTQVMNSGQIFLANLSQGKLGEDNATLLGAMLITKFELAALNRIDTPAASRSDFFLYVDEFQNFATESFIKILSEARKFHLGLVLANQYIAQVPETIQKAIFGNVGTIACFNVGAEDARLVSREFSPVFDEASLVNLDQHQIALKMTIDGNLLRIC</sequence>
<dbReference type="SUPFAM" id="SSF52540">
    <property type="entry name" value="P-loop containing nucleoside triphosphate hydrolases"/>
    <property type="match status" value="1"/>
</dbReference>
<dbReference type="PATRIC" id="fig|1618354.3.peg.816"/>
<evidence type="ECO:0000313" key="2">
    <source>
        <dbReference type="EMBL" id="KKU67434.1"/>
    </source>
</evidence>
<dbReference type="Proteomes" id="UP000034565">
    <property type="component" value="Unassembled WGS sequence"/>
</dbReference>
<dbReference type="InterPro" id="IPR027417">
    <property type="entry name" value="P-loop_NTPase"/>
</dbReference>
<gene>
    <name evidence="2" type="ORF">UX92_C0031G0008</name>
</gene>
<proteinExistence type="predicted"/>
<dbReference type="AlphaFoldDB" id="A0A0G1SD51"/>
<dbReference type="EMBL" id="LCOA01000031">
    <property type="protein sequence ID" value="KKU67434.1"/>
    <property type="molecule type" value="Genomic_DNA"/>
</dbReference>
<evidence type="ECO:0000313" key="3">
    <source>
        <dbReference type="Proteomes" id="UP000034565"/>
    </source>
</evidence>
<name>A0A0G1SD51_9BACT</name>
<dbReference type="PANTHER" id="PTHR30121:SF11">
    <property type="entry name" value="AAA+ ATPASE DOMAIN-CONTAINING PROTEIN"/>
    <property type="match status" value="1"/>
</dbReference>
<dbReference type="InterPro" id="IPR002789">
    <property type="entry name" value="HerA_central"/>
</dbReference>
<organism evidence="2 3">
    <name type="scientific">Candidatus Amesbacteria bacterium GW2011_GWA1_47_20</name>
    <dbReference type="NCBI Taxonomy" id="1618354"/>
    <lineage>
        <taxon>Bacteria</taxon>
        <taxon>Candidatus Amesiibacteriota</taxon>
    </lineage>
</organism>
<dbReference type="PANTHER" id="PTHR30121">
    <property type="entry name" value="UNCHARACTERIZED PROTEIN YJGR-RELATED"/>
    <property type="match status" value="1"/>
</dbReference>